<accession>A0A383D8G9</accession>
<feature type="non-terminal residue" evidence="1">
    <location>
        <position position="236"/>
    </location>
</feature>
<reference evidence="1" key="1">
    <citation type="submission" date="2018-05" db="EMBL/GenBank/DDBJ databases">
        <authorList>
            <person name="Lanie J.A."/>
            <person name="Ng W.-L."/>
            <person name="Kazmierczak K.M."/>
            <person name="Andrzejewski T.M."/>
            <person name="Davidsen T.M."/>
            <person name="Wayne K.J."/>
            <person name="Tettelin H."/>
            <person name="Glass J.I."/>
            <person name="Rusch D."/>
            <person name="Podicherti R."/>
            <person name="Tsui H.-C.T."/>
            <person name="Winkler M.E."/>
        </authorList>
    </citation>
    <scope>NUCLEOTIDE SEQUENCE</scope>
</reference>
<name>A0A383D8G9_9ZZZZ</name>
<dbReference type="SUPFAM" id="SSF49344">
    <property type="entry name" value="CBD9-like"/>
    <property type="match status" value="1"/>
</dbReference>
<dbReference type="EMBL" id="UINC01215081">
    <property type="protein sequence ID" value="SVE40603.1"/>
    <property type="molecule type" value="Genomic_DNA"/>
</dbReference>
<evidence type="ECO:0000313" key="1">
    <source>
        <dbReference type="EMBL" id="SVE40603.1"/>
    </source>
</evidence>
<feature type="non-terminal residue" evidence="1">
    <location>
        <position position="1"/>
    </location>
</feature>
<dbReference type="AlphaFoldDB" id="A0A383D8G9"/>
<evidence type="ECO:0008006" key="2">
    <source>
        <dbReference type="Google" id="ProtNLM"/>
    </source>
</evidence>
<gene>
    <name evidence="1" type="ORF">METZ01_LOCUS493457</name>
</gene>
<proteinExistence type="predicted"/>
<sequence length="236" mass="26014">AGGPYRFNGDRVSVSAQERPWLYASGHRGIQKATLTLNFLQSLTSPEIKVAPVLDGAIKAEEWPQAPQAHLVETDTHAFFAHDQKHLYVAARRTAPELSDKSLRRGKVTWTTQTKGEDAEVWKDDSFELFISDAKSSRILRIGASLSGARFDALDKDTGWNGNWSHVAKADSNGLTLEMAIPWKLLLDAGFNRDQLRINFQVNGEAGMSEALTYLGAGGRSHCTNFTPLGIETVPY</sequence>
<protein>
    <recommendedName>
        <fullName evidence="2">Carbohydrate-binding domain-containing protein</fullName>
    </recommendedName>
</protein>
<organism evidence="1">
    <name type="scientific">marine metagenome</name>
    <dbReference type="NCBI Taxonomy" id="408172"/>
    <lineage>
        <taxon>unclassified sequences</taxon>
        <taxon>metagenomes</taxon>
        <taxon>ecological metagenomes</taxon>
    </lineage>
</organism>
<dbReference type="Gene3D" id="2.60.40.1190">
    <property type="match status" value="1"/>
</dbReference>